<dbReference type="InterPro" id="IPR001584">
    <property type="entry name" value="Integrase_cat-core"/>
</dbReference>
<dbReference type="InterPro" id="IPR036397">
    <property type="entry name" value="RNaseH_sf"/>
</dbReference>
<dbReference type="InterPro" id="IPR051917">
    <property type="entry name" value="Transposase-Integrase"/>
</dbReference>
<dbReference type="Proteomes" id="UP000327478">
    <property type="component" value="Chromosome"/>
</dbReference>
<accession>A0ABX6CZY8</accession>
<feature type="region of interest" description="Disordered" evidence="1">
    <location>
        <begin position="7"/>
        <end position="35"/>
    </location>
</feature>
<dbReference type="Gene3D" id="3.30.420.10">
    <property type="entry name" value="Ribonuclease H-like superfamily/Ribonuclease H"/>
    <property type="match status" value="1"/>
</dbReference>
<keyword evidence="4" id="KW-1185">Reference proteome</keyword>
<dbReference type="PANTHER" id="PTHR10948:SF23">
    <property type="entry name" value="TRANSPOSASE INSI FOR INSERTION SEQUENCE ELEMENT IS30A-RELATED"/>
    <property type="match status" value="1"/>
</dbReference>
<evidence type="ECO:0000313" key="3">
    <source>
        <dbReference type="EMBL" id="QGA10837.1"/>
    </source>
</evidence>
<organism evidence="3 4">
    <name type="scientific">Acinetobacter wanghuae</name>
    <dbReference type="NCBI Taxonomy" id="2662362"/>
    <lineage>
        <taxon>Bacteria</taxon>
        <taxon>Pseudomonadati</taxon>
        <taxon>Pseudomonadota</taxon>
        <taxon>Gammaproteobacteria</taxon>
        <taxon>Moraxellales</taxon>
        <taxon>Moraxellaceae</taxon>
        <taxon>Acinetobacter</taxon>
    </lineage>
</organism>
<sequence>MKIRAVLSSSSTFQKSKKEEYGSPETRGQLANRKSIHDRPIEIEQRHRFGDLEIDTIVGKNHQQSLVSIVDRKTGYLWLKKFSSRKAEEVCQTTISLLEPIKDQLKTITADNGKEFSLHECVAQELEIDWYFADPYSAWQRGTNENTNGLVRQYIRKGSDLNQYTDEYISEITDRINHRPRKRLGFKSPSQVLWQQHGVALQMLI</sequence>
<dbReference type="EMBL" id="CP045650">
    <property type="protein sequence ID" value="QGA10837.1"/>
    <property type="molecule type" value="Genomic_DNA"/>
</dbReference>
<dbReference type="InterPro" id="IPR012337">
    <property type="entry name" value="RNaseH-like_sf"/>
</dbReference>
<dbReference type="PANTHER" id="PTHR10948">
    <property type="entry name" value="TRANSPOSASE"/>
    <property type="match status" value="1"/>
</dbReference>
<dbReference type="InterPro" id="IPR053392">
    <property type="entry name" value="Transposase_IS30-like"/>
</dbReference>
<evidence type="ECO:0000256" key="1">
    <source>
        <dbReference type="SAM" id="MobiDB-lite"/>
    </source>
</evidence>
<protein>
    <submittedName>
        <fullName evidence="3">IS30 family transposase</fullName>
    </submittedName>
</protein>
<evidence type="ECO:0000313" key="4">
    <source>
        <dbReference type="Proteomes" id="UP000327478"/>
    </source>
</evidence>
<dbReference type="NCBIfam" id="NF033563">
    <property type="entry name" value="transpos_IS30"/>
    <property type="match status" value="1"/>
</dbReference>
<reference evidence="3 4" key="1">
    <citation type="submission" date="2019-10" db="EMBL/GenBank/DDBJ databases">
        <authorList>
            <person name="Dong K."/>
        </authorList>
    </citation>
    <scope>NUCLEOTIDE SEQUENCE [LARGE SCALE GENOMIC DNA]</scope>
    <source>
        <strain evidence="4">dk386</strain>
    </source>
</reference>
<proteinExistence type="predicted"/>
<dbReference type="SUPFAM" id="SSF53098">
    <property type="entry name" value="Ribonuclease H-like"/>
    <property type="match status" value="1"/>
</dbReference>
<evidence type="ECO:0000259" key="2">
    <source>
        <dbReference type="PROSITE" id="PS50994"/>
    </source>
</evidence>
<gene>
    <name evidence="3" type="ORF">GFH30_05275</name>
</gene>
<feature type="domain" description="Integrase catalytic" evidence="2">
    <location>
        <begin position="36"/>
        <end position="197"/>
    </location>
</feature>
<name>A0ABX6CZY8_9GAMM</name>
<dbReference type="PROSITE" id="PS50994">
    <property type="entry name" value="INTEGRASE"/>
    <property type="match status" value="1"/>
</dbReference>